<protein>
    <submittedName>
        <fullName evidence="1">Cation/H(+) antiporter 15-like</fullName>
    </submittedName>
</protein>
<accession>A0ACC1Z192</accession>
<dbReference type="EMBL" id="CM051394">
    <property type="protein sequence ID" value="KAJ4729496.1"/>
    <property type="molecule type" value="Genomic_DNA"/>
</dbReference>
<keyword evidence="2" id="KW-1185">Reference proteome</keyword>
<reference evidence="1 2" key="1">
    <citation type="journal article" date="2023" name="Science">
        <title>Complex scaffold remodeling in plant triterpene biosynthesis.</title>
        <authorList>
            <person name="De La Pena R."/>
            <person name="Hodgson H."/>
            <person name="Liu J.C."/>
            <person name="Stephenson M.J."/>
            <person name="Martin A.C."/>
            <person name="Owen C."/>
            <person name="Harkess A."/>
            <person name="Leebens-Mack J."/>
            <person name="Jimenez L.E."/>
            <person name="Osbourn A."/>
            <person name="Sattely E.S."/>
        </authorList>
    </citation>
    <scope>NUCLEOTIDE SEQUENCE [LARGE SCALE GENOMIC DNA]</scope>
    <source>
        <strain evidence="2">cv. JPN11</strain>
        <tissue evidence="1">Leaf</tissue>
    </source>
</reference>
<proteinExistence type="predicted"/>
<evidence type="ECO:0000313" key="1">
    <source>
        <dbReference type="EMBL" id="KAJ4729496.1"/>
    </source>
</evidence>
<sequence length="189" mass="20772">MSPLEQCMATCAVWRLTKGLPSIQWFLSTRFHANGTMASTNQAAKISNGNALNKVPCSVAILVVRGLLNTSTFFLKNWSSYHVAVLFLGGADDRTIAVIRSMEDSYELVMVDRNHDNLSTQLSGLTFWNKQSELGAIGNVLASAVFLGNTTILVVQQHTIVETHRNRKGYFSNSDCIEEAKDGPFQSIA</sequence>
<evidence type="ECO:0000313" key="2">
    <source>
        <dbReference type="Proteomes" id="UP001164539"/>
    </source>
</evidence>
<gene>
    <name evidence="1" type="ORF">OWV82_002270</name>
</gene>
<comment type="caution">
    <text evidence="1">The sequence shown here is derived from an EMBL/GenBank/DDBJ whole genome shotgun (WGS) entry which is preliminary data.</text>
</comment>
<name>A0ACC1Z192_MELAZ</name>
<dbReference type="Proteomes" id="UP001164539">
    <property type="component" value="Chromosome 1"/>
</dbReference>
<organism evidence="1 2">
    <name type="scientific">Melia azedarach</name>
    <name type="common">Chinaberry tree</name>
    <dbReference type="NCBI Taxonomy" id="155640"/>
    <lineage>
        <taxon>Eukaryota</taxon>
        <taxon>Viridiplantae</taxon>
        <taxon>Streptophyta</taxon>
        <taxon>Embryophyta</taxon>
        <taxon>Tracheophyta</taxon>
        <taxon>Spermatophyta</taxon>
        <taxon>Magnoliopsida</taxon>
        <taxon>eudicotyledons</taxon>
        <taxon>Gunneridae</taxon>
        <taxon>Pentapetalae</taxon>
        <taxon>rosids</taxon>
        <taxon>malvids</taxon>
        <taxon>Sapindales</taxon>
        <taxon>Meliaceae</taxon>
        <taxon>Melia</taxon>
    </lineage>
</organism>